<dbReference type="Proteomes" id="UP000663834">
    <property type="component" value="Unassembled WGS sequence"/>
</dbReference>
<gene>
    <name evidence="9" type="ORF">BYL167_LOCUS10885</name>
    <name evidence="4" type="ORF">CJN711_LOCUS7986</name>
    <name evidence="8" type="ORF">GIL414_LOCUS7824</name>
    <name evidence="5" type="ORF">KQP761_LOCUS17317</name>
    <name evidence="6" type="ORF">MBJ925_LOCUS21040</name>
    <name evidence="7" type="ORF">SMN809_LOCUS5212</name>
</gene>
<dbReference type="AlphaFoldDB" id="A0A816T4L7"/>
<evidence type="ECO:0000313" key="9">
    <source>
        <dbReference type="EMBL" id="CAF3948326.1"/>
    </source>
</evidence>
<feature type="transmembrane region" description="Helical" evidence="2">
    <location>
        <begin position="165"/>
        <end position="183"/>
    </location>
</feature>
<dbReference type="InterPro" id="IPR000742">
    <property type="entry name" value="EGF"/>
</dbReference>
<evidence type="ECO:0000256" key="2">
    <source>
        <dbReference type="SAM" id="Phobius"/>
    </source>
</evidence>
<dbReference type="EMBL" id="CAJOBH010003342">
    <property type="protein sequence ID" value="CAF3948326.1"/>
    <property type="molecule type" value="Genomic_DNA"/>
</dbReference>
<keyword evidence="2" id="KW-0812">Transmembrane</keyword>
<dbReference type="EMBL" id="CAJOBJ010002442">
    <property type="protein sequence ID" value="CAF3926006.1"/>
    <property type="molecule type" value="Genomic_DNA"/>
</dbReference>
<keyword evidence="1" id="KW-0245">EGF-like domain</keyword>
<dbReference type="EMBL" id="CAJNRE010010592">
    <property type="protein sequence ID" value="CAF2093623.1"/>
    <property type="molecule type" value="Genomic_DNA"/>
</dbReference>
<dbReference type="EMBL" id="CAJNOW010008789">
    <property type="protein sequence ID" value="CAF1546326.1"/>
    <property type="molecule type" value="Genomic_DNA"/>
</dbReference>
<evidence type="ECO:0000256" key="1">
    <source>
        <dbReference type="PROSITE-ProRule" id="PRU00076"/>
    </source>
</evidence>
<dbReference type="EMBL" id="CAJOBI010001290">
    <property type="protein sequence ID" value="CAF3873372.1"/>
    <property type="molecule type" value="Genomic_DNA"/>
</dbReference>
<dbReference type="EMBL" id="CAJNOV010002866">
    <property type="protein sequence ID" value="CAF1119156.1"/>
    <property type="molecule type" value="Genomic_DNA"/>
</dbReference>
<protein>
    <recommendedName>
        <fullName evidence="3">EGF-like domain-containing protein</fullName>
    </recommendedName>
</protein>
<accession>A0A816T4L7</accession>
<feature type="disulfide bond" evidence="1">
    <location>
        <begin position="49"/>
        <end position="58"/>
    </location>
</feature>
<dbReference type="PROSITE" id="PS00022">
    <property type="entry name" value="EGF_1"/>
    <property type="match status" value="1"/>
</dbReference>
<name>A0A816T4L7_9BILA</name>
<dbReference type="Proteomes" id="UP000681967">
    <property type="component" value="Unassembled WGS sequence"/>
</dbReference>
<comment type="caution">
    <text evidence="1">Lacks conserved residue(s) required for the propagation of feature annotation.</text>
</comment>
<comment type="caution">
    <text evidence="6">The sequence shown here is derived from an EMBL/GenBank/DDBJ whole genome shotgun (WGS) entry which is preliminary data.</text>
</comment>
<keyword evidence="2" id="KW-1133">Transmembrane helix</keyword>
<feature type="transmembrane region" description="Helical" evidence="2">
    <location>
        <begin position="309"/>
        <end position="330"/>
    </location>
</feature>
<sequence>MDDAACVANMTQCLTDSGLKYCDAGKDICLQRGLCITSIIYSNRSACICYPCYYGDTCENEIFSRNLWTVGLPFSPAMTPKIFYVINSILSFFIVITIINSVLCLQTYFCSKRVRITNVGVYLIFNAIISFLLGLMLSIQSITSWLPQYIPEDYWKISCLIDRKFVYMSLAYMLGWSIFLIGFERMLVECFHYSLYDSRKRSFITLTSVCIICSLTTIPGIFTLKNLSADQLGIAGRLNIAMVTCVNYTSLGYIIDKIILSIHVYGTFILYIILCVVVFKHILRHRRKTVPAHTTPQNVRIILHKHRDFFIPLLASIICSTPMIVVNEIMTCAKVSESKSVPYIYLFGSMFTSLPIALSFFTFIYPANVYMTAFWKESFVGRCLRKMKTKIVCKRKKLTTLFTSTNLNLTPISTRSHELLT</sequence>
<organism evidence="6 10">
    <name type="scientific">Rotaria magnacalcarata</name>
    <dbReference type="NCBI Taxonomy" id="392030"/>
    <lineage>
        <taxon>Eukaryota</taxon>
        <taxon>Metazoa</taxon>
        <taxon>Spiralia</taxon>
        <taxon>Gnathifera</taxon>
        <taxon>Rotifera</taxon>
        <taxon>Eurotatoria</taxon>
        <taxon>Bdelloidea</taxon>
        <taxon>Philodinida</taxon>
        <taxon>Philodinidae</taxon>
        <taxon>Rotaria</taxon>
    </lineage>
</organism>
<dbReference type="OrthoDB" id="10061355at2759"/>
<dbReference type="SUPFAM" id="SSF81321">
    <property type="entry name" value="Family A G protein-coupled receptor-like"/>
    <property type="match status" value="1"/>
</dbReference>
<keyword evidence="1" id="KW-1015">Disulfide bond</keyword>
<dbReference type="Proteomes" id="UP000681720">
    <property type="component" value="Unassembled WGS sequence"/>
</dbReference>
<evidence type="ECO:0000313" key="5">
    <source>
        <dbReference type="EMBL" id="CAF1546326.1"/>
    </source>
</evidence>
<evidence type="ECO:0000313" key="8">
    <source>
        <dbReference type="EMBL" id="CAF3926006.1"/>
    </source>
</evidence>
<feature type="transmembrane region" description="Helical" evidence="2">
    <location>
        <begin position="121"/>
        <end position="145"/>
    </location>
</feature>
<dbReference type="PROSITE" id="PS50026">
    <property type="entry name" value="EGF_3"/>
    <property type="match status" value="1"/>
</dbReference>
<feature type="transmembrane region" description="Helical" evidence="2">
    <location>
        <begin position="82"/>
        <end position="109"/>
    </location>
</feature>
<evidence type="ECO:0000313" key="7">
    <source>
        <dbReference type="EMBL" id="CAF3873372.1"/>
    </source>
</evidence>
<proteinExistence type="predicted"/>
<feature type="transmembrane region" description="Helical" evidence="2">
    <location>
        <begin position="258"/>
        <end position="279"/>
    </location>
</feature>
<feature type="transmembrane region" description="Helical" evidence="2">
    <location>
        <begin position="203"/>
        <end position="222"/>
    </location>
</feature>
<evidence type="ECO:0000259" key="3">
    <source>
        <dbReference type="PROSITE" id="PS50026"/>
    </source>
</evidence>
<dbReference type="Proteomes" id="UP000676336">
    <property type="component" value="Unassembled WGS sequence"/>
</dbReference>
<feature type="transmembrane region" description="Helical" evidence="2">
    <location>
        <begin position="342"/>
        <end position="365"/>
    </location>
</feature>
<feature type="domain" description="EGF-like" evidence="3">
    <location>
        <begin position="18"/>
        <end position="59"/>
    </location>
</feature>
<evidence type="ECO:0000313" key="4">
    <source>
        <dbReference type="EMBL" id="CAF1119156.1"/>
    </source>
</evidence>
<dbReference type="Proteomes" id="UP000663824">
    <property type="component" value="Unassembled WGS sequence"/>
</dbReference>
<evidence type="ECO:0000313" key="6">
    <source>
        <dbReference type="EMBL" id="CAF2093623.1"/>
    </source>
</evidence>
<reference evidence="6" key="1">
    <citation type="submission" date="2021-02" db="EMBL/GenBank/DDBJ databases">
        <authorList>
            <person name="Nowell W R."/>
        </authorList>
    </citation>
    <scope>NUCLEOTIDE SEQUENCE</scope>
</reference>
<keyword evidence="2" id="KW-0472">Membrane</keyword>
<dbReference type="Gene3D" id="1.20.1070.10">
    <property type="entry name" value="Rhodopsin 7-helix transmembrane proteins"/>
    <property type="match status" value="1"/>
</dbReference>
<dbReference type="Proteomes" id="UP000663855">
    <property type="component" value="Unassembled WGS sequence"/>
</dbReference>
<evidence type="ECO:0000313" key="10">
    <source>
        <dbReference type="Proteomes" id="UP000663824"/>
    </source>
</evidence>